<evidence type="ECO:0000256" key="1">
    <source>
        <dbReference type="ARBA" id="ARBA00010641"/>
    </source>
</evidence>
<evidence type="ECO:0000256" key="2">
    <source>
        <dbReference type="ARBA" id="ARBA00023015"/>
    </source>
</evidence>
<dbReference type="Pfam" id="PF08281">
    <property type="entry name" value="Sigma70_r4_2"/>
    <property type="match status" value="1"/>
</dbReference>
<evidence type="ECO:0000313" key="6">
    <source>
        <dbReference type="EMBL" id="KAA5540332.1"/>
    </source>
</evidence>
<keyword evidence="3" id="KW-0731">Sigma factor</keyword>
<protein>
    <submittedName>
        <fullName evidence="6">RNA polymerase sigma factor</fullName>
    </submittedName>
</protein>
<evidence type="ECO:0000256" key="4">
    <source>
        <dbReference type="ARBA" id="ARBA00023163"/>
    </source>
</evidence>
<dbReference type="InterPro" id="IPR039425">
    <property type="entry name" value="RNA_pol_sigma-70-like"/>
</dbReference>
<dbReference type="InterPro" id="IPR036388">
    <property type="entry name" value="WH-like_DNA-bd_sf"/>
</dbReference>
<dbReference type="SUPFAM" id="SSF88659">
    <property type="entry name" value="Sigma3 and sigma4 domains of RNA polymerase sigma factors"/>
    <property type="match status" value="1"/>
</dbReference>
<dbReference type="AlphaFoldDB" id="A0A5M6D215"/>
<keyword evidence="7" id="KW-1185">Reference proteome</keyword>
<name>A0A5M6D215_9BACT</name>
<dbReference type="Gene3D" id="1.10.10.10">
    <property type="entry name" value="Winged helix-like DNA-binding domain superfamily/Winged helix DNA-binding domain"/>
    <property type="match status" value="1"/>
</dbReference>
<dbReference type="Gene3D" id="1.10.1740.10">
    <property type="match status" value="1"/>
</dbReference>
<dbReference type="Proteomes" id="UP000323426">
    <property type="component" value="Unassembled WGS sequence"/>
</dbReference>
<evidence type="ECO:0000259" key="5">
    <source>
        <dbReference type="PROSITE" id="PS00622"/>
    </source>
</evidence>
<dbReference type="NCBIfam" id="TIGR02937">
    <property type="entry name" value="sigma70-ECF"/>
    <property type="match status" value="1"/>
</dbReference>
<reference evidence="6 7" key="1">
    <citation type="submission" date="2019-09" db="EMBL/GenBank/DDBJ databases">
        <title>Genome sequence and assembly of Adhaeribacter sp.</title>
        <authorList>
            <person name="Chhetri G."/>
        </authorList>
    </citation>
    <scope>NUCLEOTIDE SEQUENCE [LARGE SCALE GENOMIC DNA]</scope>
    <source>
        <strain evidence="6 7">DK36</strain>
    </source>
</reference>
<organism evidence="6 7">
    <name type="scientific">Adhaeribacter rhizoryzae</name>
    <dbReference type="NCBI Taxonomy" id="2607907"/>
    <lineage>
        <taxon>Bacteria</taxon>
        <taxon>Pseudomonadati</taxon>
        <taxon>Bacteroidota</taxon>
        <taxon>Cytophagia</taxon>
        <taxon>Cytophagales</taxon>
        <taxon>Hymenobacteraceae</taxon>
        <taxon>Adhaeribacter</taxon>
    </lineage>
</organism>
<dbReference type="InterPro" id="IPR013324">
    <property type="entry name" value="RNA_pol_sigma_r3/r4-like"/>
</dbReference>
<comment type="caution">
    <text evidence="6">The sequence shown here is derived from an EMBL/GenBank/DDBJ whole genome shotgun (WGS) entry which is preliminary data.</text>
</comment>
<dbReference type="PANTHER" id="PTHR43133">
    <property type="entry name" value="RNA POLYMERASE ECF-TYPE SIGMA FACTO"/>
    <property type="match status" value="1"/>
</dbReference>
<dbReference type="PANTHER" id="PTHR43133:SF45">
    <property type="entry name" value="RNA POLYMERASE ECF-TYPE SIGMA FACTOR"/>
    <property type="match status" value="1"/>
</dbReference>
<dbReference type="GO" id="GO:0006352">
    <property type="term" value="P:DNA-templated transcription initiation"/>
    <property type="evidence" value="ECO:0007669"/>
    <property type="project" value="InterPro"/>
</dbReference>
<dbReference type="Pfam" id="PF04542">
    <property type="entry name" value="Sigma70_r2"/>
    <property type="match status" value="1"/>
</dbReference>
<comment type="similarity">
    <text evidence="1">Belongs to the sigma-70 factor family. ECF subfamily.</text>
</comment>
<keyword evidence="4" id="KW-0804">Transcription</keyword>
<sequence>MNQNLKVNSASEKEWFIGILKEHRRILYKVVYAYCQSPEDRKDLEQEIIIQLWKSLKHYNKDFKPSTWIYKIALNVAISHYRKDFKRKKTNIPYDGTIFQIAEEANFSEEYISKTEQLYKFINRLNEFNKAIIILYLEDKSYKEIADIIGLTETNVGTKINRIKKKLKESISIANN</sequence>
<dbReference type="CDD" id="cd06171">
    <property type="entry name" value="Sigma70_r4"/>
    <property type="match status" value="1"/>
</dbReference>
<evidence type="ECO:0000313" key="7">
    <source>
        <dbReference type="Proteomes" id="UP000323426"/>
    </source>
</evidence>
<gene>
    <name evidence="6" type="ORF">F0145_22755</name>
</gene>
<dbReference type="EMBL" id="VWSF01000027">
    <property type="protein sequence ID" value="KAA5540332.1"/>
    <property type="molecule type" value="Genomic_DNA"/>
</dbReference>
<keyword evidence="2" id="KW-0805">Transcription regulation</keyword>
<dbReference type="InterPro" id="IPR013249">
    <property type="entry name" value="RNA_pol_sigma70_r4_t2"/>
</dbReference>
<dbReference type="GO" id="GO:0016987">
    <property type="term" value="F:sigma factor activity"/>
    <property type="evidence" value="ECO:0007669"/>
    <property type="project" value="UniProtKB-KW"/>
</dbReference>
<dbReference type="InterPro" id="IPR007627">
    <property type="entry name" value="RNA_pol_sigma70_r2"/>
</dbReference>
<dbReference type="PROSITE" id="PS00622">
    <property type="entry name" value="HTH_LUXR_1"/>
    <property type="match status" value="1"/>
</dbReference>
<dbReference type="GO" id="GO:0003677">
    <property type="term" value="F:DNA binding"/>
    <property type="evidence" value="ECO:0007669"/>
    <property type="project" value="InterPro"/>
</dbReference>
<dbReference type="InterPro" id="IPR013325">
    <property type="entry name" value="RNA_pol_sigma_r2"/>
</dbReference>
<dbReference type="InterPro" id="IPR014284">
    <property type="entry name" value="RNA_pol_sigma-70_dom"/>
</dbReference>
<accession>A0A5M6D215</accession>
<proteinExistence type="inferred from homology"/>
<evidence type="ECO:0000256" key="3">
    <source>
        <dbReference type="ARBA" id="ARBA00023082"/>
    </source>
</evidence>
<dbReference type="InterPro" id="IPR000792">
    <property type="entry name" value="Tscrpt_reg_LuxR_C"/>
</dbReference>
<dbReference type="SUPFAM" id="SSF88946">
    <property type="entry name" value="Sigma2 domain of RNA polymerase sigma factors"/>
    <property type="match status" value="1"/>
</dbReference>
<feature type="domain" description="HTH luxR-type" evidence="5">
    <location>
        <begin position="139"/>
        <end position="166"/>
    </location>
</feature>